<dbReference type="GO" id="GO:0005739">
    <property type="term" value="C:mitochondrion"/>
    <property type="evidence" value="ECO:0007669"/>
    <property type="project" value="InterPro"/>
</dbReference>
<protein>
    <submittedName>
        <fullName evidence="3">Uncharacterized protein LOC113496698</fullName>
    </submittedName>
</protein>
<evidence type="ECO:0000313" key="3">
    <source>
        <dbReference type="RefSeq" id="XP_026731804.1"/>
    </source>
</evidence>
<keyword evidence="2" id="KW-1185">Reference proteome</keyword>
<feature type="compositionally biased region" description="Polar residues" evidence="1">
    <location>
        <begin position="56"/>
        <end position="70"/>
    </location>
</feature>
<dbReference type="InParanoid" id="A0A7E5VU15"/>
<dbReference type="GeneID" id="113496698"/>
<dbReference type="GO" id="GO:0045271">
    <property type="term" value="C:respiratory chain complex I"/>
    <property type="evidence" value="ECO:0007669"/>
    <property type="project" value="InterPro"/>
</dbReference>
<name>A0A7E5VU15_TRINI</name>
<evidence type="ECO:0000313" key="2">
    <source>
        <dbReference type="Proteomes" id="UP000322000"/>
    </source>
</evidence>
<gene>
    <name evidence="3" type="primary">LOC113496698</name>
</gene>
<proteinExistence type="predicted"/>
<dbReference type="RefSeq" id="XP_026731804.1">
    <property type="nucleotide sequence ID" value="XM_026876003.1"/>
</dbReference>
<dbReference type="AlphaFoldDB" id="A0A7E5VU15"/>
<sequence>MTSIFKNIRSGIHPQVKSNYSVIIFHSNSFYRCFSKKCGKKCSDDDDKPPPIKCLSPSSGDTSNPNTPNMYDSRKFGHNLSTDTIVPCFETLPDIPTGVFRCTTGEVLGRGAGKCAYYQNPEYFSFHHMSFYDFNLAMRSMRRPCAKLGRKPV</sequence>
<feature type="region of interest" description="Disordered" evidence="1">
    <location>
        <begin position="42"/>
        <end position="73"/>
    </location>
</feature>
<reference evidence="3" key="1">
    <citation type="submission" date="2025-08" db="UniProtKB">
        <authorList>
            <consortium name="RefSeq"/>
        </authorList>
    </citation>
    <scope>IDENTIFICATION</scope>
</reference>
<accession>A0A7E5VU15</accession>
<dbReference type="KEGG" id="tnl:113496698"/>
<organism evidence="2 3">
    <name type="scientific">Trichoplusia ni</name>
    <name type="common">Cabbage looper</name>
    <dbReference type="NCBI Taxonomy" id="7111"/>
    <lineage>
        <taxon>Eukaryota</taxon>
        <taxon>Metazoa</taxon>
        <taxon>Ecdysozoa</taxon>
        <taxon>Arthropoda</taxon>
        <taxon>Hexapoda</taxon>
        <taxon>Insecta</taxon>
        <taxon>Pterygota</taxon>
        <taxon>Neoptera</taxon>
        <taxon>Endopterygota</taxon>
        <taxon>Lepidoptera</taxon>
        <taxon>Glossata</taxon>
        <taxon>Ditrysia</taxon>
        <taxon>Noctuoidea</taxon>
        <taxon>Noctuidae</taxon>
        <taxon>Plusiinae</taxon>
        <taxon>Trichoplusia</taxon>
    </lineage>
</organism>
<dbReference type="Proteomes" id="UP000322000">
    <property type="component" value="Chromosome 8"/>
</dbReference>
<evidence type="ECO:0000256" key="1">
    <source>
        <dbReference type="SAM" id="MobiDB-lite"/>
    </source>
</evidence>
<dbReference type="InterPro" id="IPR026193">
    <property type="entry name" value="NDUFV3"/>
</dbReference>
<dbReference type="OrthoDB" id="6161911at2759"/>
<dbReference type="Pfam" id="PF15880">
    <property type="entry name" value="NDUFV3"/>
    <property type="match status" value="1"/>
</dbReference>